<evidence type="ECO:0000256" key="1">
    <source>
        <dbReference type="SAM" id="MobiDB-lite"/>
    </source>
</evidence>
<gene>
    <name evidence="2" type="ORF">CYLTODRAFT_455409</name>
</gene>
<feature type="compositionally biased region" description="Low complexity" evidence="1">
    <location>
        <begin position="201"/>
        <end position="233"/>
    </location>
</feature>
<protein>
    <submittedName>
        <fullName evidence="2">Uncharacterized protein</fullName>
    </submittedName>
</protein>
<keyword evidence="3" id="KW-1185">Reference proteome</keyword>
<organism evidence="2 3">
    <name type="scientific">Cylindrobasidium torrendii FP15055 ss-10</name>
    <dbReference type="NCBI Taxonomy" id="1314674"/>
    <lineage>
        <taxon>Eukaryota</taxon>
        <taxon>Fungi</taxon>
        <taxon>Dikarya</taxon>
        <taxon>Basidiomycota</taxon>
        <taxon>Agaricomycotina</taxon>
        <taxon>Agaricomycetes</taxon>
        <taxon>Agaricomycetidae</taxon>
        <taxon>Agaricales</taxon>
        <taxon>Marasmiineae</taxon>
        <taxon>Physalacriaceae</taxon>
        <taxon>Cylindrobasidium</taxon>
    </lineage>
</organism>
<feature type="region of interest" description="Disordered" evidence="1">
    <location>
        <begin position="171"/>
        <end position="254"/>
    </location>
</feature>
<name>A0A0D7BA26_9AGAR</name>
<accession>A0A0D7BA26</accession>
<dbReference type="EMBL" id="KN880556">
    <property type="protein sequence ID" value="KIY66371.1"/>
    <property type="molecule type" value="Genomic_DNA"/>
</dbReference>
<reference evidence="2 3" key="1">
    <citation type="journal article" date="2015" name="Fungal Genet. Biol.">
        <title>Evolution of novel wood decay mechanisms in Agaricales revealed by the genome sequences of Fistulina hepatica and Cylindrobasidium torrendii.</title>
        <authorList>
            <person name="Floudas D."/>
            <person name="Held B.W."/>
            <person name="Riley R."/>
            <person name="Nagy L.G."/>
            <person name="Koehler G."/>
            <person name="Ransdell A.S."/>
            <person name="Younus H."/>
            <person name="Chow J."/>
            <person name="Chiniquy J."/>
            <person name="Lipzen A."/>
            <person name="Tritt A."/>
            <person name="Sun H."/>
            <person name="Haridas S."/>
            <person name="LaButti K."/>
            <person name="Ohm R.A."/>
            <person name="Kues U."/>
            <person name="Blanchette R.A."/>
            <person name="Grigoriev I.V."/>
            <person name="Minto R.E."/>
            <person name="Hibbett D.S."/>
        </authorList>
    </citation>
    <scope>NUCLEOTIDE SEQUENCE [LARGE SCALE GENOMIC DNA]</scope>
    <source>
        <strain evidence="2 3">FP15055 ss-10</strain>
    </source>
</reference>
<dbReference type="Proteomes" id="UP000054007">
    <property type="component" value="Unassembled WGS sequence"/>
</dbReference>
<evidence type="ECO:0000313" key="2">
    <source>
        <dbReference type="EMBL" id="KIY66371.1"/>
    </source>
</evidence>
<evidence type="ECO:0000313" key="3">
    <source>
        <dbReference type="Proteomes" id="UP000054007"/>
    </source>
</evidence>
<feature type="compositionally biased region" description="Basic and acidic residues" evidence="1">
    <location>
        <begin position="241"/>
        <end position="254"/>
    </location>
</feature>
<proteinExistence type="predicted"/>
<dbReference type="AlphaFoldDB" id="A0A0D7BA26"/>
<feature type="compositionally biased region" description="Polar residues" evidence="1">
    <location>
        <begin position="174"/>
        <end position="184"/>
    </location>
</feature>
<sequence>MSPRCSSNRSTALDTMYYGSSQYSRSNATLTTINTSPSSWSPPRPAMQHGELETCSQDTFDGRYTTPVYLPMRDYAPPVTPSTASSAPIHWRTSMTVSGVPKKCFTMTNELICSPGTPPTVSNTVIYMPSSSKHYTREPTSSVGIRRRLSRVASFFSGSKRREENDCFRKSDSVELSSPVQQSEWDPYTGFDDRPSSYNCSTGSASSYAESSRSGDTSRSTYSGSRRNSYRRNPPAYSQGKWDEMNYRGRPEFA</sequence>